<dbReference type="AlphaFoldDB" id="A0A8J3QFB6"/>
<evidence type="ECO:0000259" key="2">
    <source>
        <dbReference type="SMART" id="SM00331"/>
    </source>
</evidence>
<dbReference type="GO" id="GO:0016791">
    <property type="term" value="F:phosphatase activity"/>
    <property type="evidence" value="ECO:0007669"/>
    <property type="project" value="TreeGrafter"/>
</dbReference>
<evidence type="ECO:0000256" key="1">
    <source>
        <dbReference type="ARBA" id="ARBA00022801"/>
    </source>
</evidence>
<dbReference type="Pfam" id="PF07228">
    <property type="entry name" value="SpoIIE"/>
    <property type="match status" value="1"/>
</dbReference>
<gene>
    <name evidence="3" type="ORF">Rhe02_67410</name>
</gene>
<keyword evidence="1" id="KW-0378">Hydrolase</keyword>
<name>A0A8J3QFB6_9ACTN</name>
<feature type="domain" description="PPM-type phosphatase" evidence="2">
    <location>
        <begin position="299"/>
        <end position="517"/>
    </location>
</feature>
<dbReference type="Gene3D" id="3.60.40.10">
    <property type="entry name" value="PPM-type phosphatase domain"/>
    <property type="match status" value="1"/>
</dbReference>
<dbReference type="SUPFAM" id="SSF81606">
    <property type="entry name" value="PP2C-like"/>
    <property type="match status" value="1"/>
</dbReference>
<dbReference type="PANTHER" id="PTHR43156:SF2">
    <property type="entry name" value="STAGE II SPORULATION PROTEIN E"/>
    <property type="match status" value="1"/>
</dbReference>
<dbReference type="EMBL" id="BONY01000053">
    <property type="protein sequence ID" value="GIH08674.1"/>
    <property type="molecule type" value="Genomic_DNA"/>
</dbReference>
<dbReference type="InterPro" id="IPR001932">
    <property type="entry name" value="PPM-type_phosphatase-like_dom"/>
</dbReference>
<comment type="caution">
    <text evidence="3">The sequence shown here is derived from an EMBL/GenBank/DDBJ whole genome shotgun (WGS) entry which is preliminary data.</text>
</comment>
<evidence type="ECO:0000313" key="3">
    <source>
        <dbReference type="EMBL" id="GIH08674.1"/>
    </source>
</evidence>
<dbReference type="RefSeq" id="WP_203912424.1">
    <property type="nucleotide sequence ID" value="NZ_BONY01000053.1"/>
</dbReference>
<sequence>MISSSGTGGGVRDEYARVDWAASAVGTPETWSPTLVAAVDLTLSTRFPVTLLWGPEFVLLYNDAYVQLIGDKHPAALGARAEEIFPEIWDQVGPMLNSVHDGGSATWVQDLRLDLKRHGFLEECYFTFSYSAVRGADGEVEGVIDITAESTGQIIAGRRMALLAELTTQLAGLSDLDHVHDRALRVLRTDPADLQEVEILRGGEPPAGPAGTDLFFDGRKVYLRLSASESAENHTLLVTLSPVLPLDPAYLGFLRLIGSSIGQAINRVGAQAAERRIAILEKEMSEALQRSLLTDSVAAEGVQIAVRYRPAAEQAYVGGDWYDSFAFDDGCLTVAMGDVTGHDRQAAAAMAQVRNLLRGIAYTIRKPPALILSELDRCLSGLGLATVATILLAQLEPDPRSGRHTLQWANAGHPPPALLRPDGTACLLEAIPEVLLGAVPTAPRTDHLIELEPGSSVVLFTDGLIERRRPALSHDPESLIAVLAGCQHLSPERLCDRILAHFGEPGEDDVALTVVRTLPIRRA</sequence>
<dbReference type="InterPro" id="IPR052016">
    <property type="entry name" value="Bact_Sigma-Reg"/>
</dbReference>
<dbReference type="SMART" id="SM00331">
    <property type="entry name" value="PP2C_SIG"/>
    <property type="match status" value="1"/>
</dbReference>
<dbReference type="Proteomes" id="UP000612899">
    <property type="component" value="Unassembled WGS sequence"/>
</dbReference>
<accession>A0A8J3QFB6</accession>
<reference evidence="3" key="1">
    <citation type="submission" date="2021-01" db="EMBL/GenBank/DDBJ databases">
        <title>Whole genome shotgun sequence of Rhizocola hellebori NBRC 109834.</title>
        <authorList>
            <person name="Komaki H."/>
            <person name="Tamura T."/>
        </authorList>
    </citation>
    <scope>NUCLEOTIDE SEQUENCE</scope>
    <source>
        <strain evidence="3">NBRC 109834</strain>
    </source>
</reference>
<evidence type="ECO:0000313" key="4">
    <source>
        <dbReference type="Proteomes" id="UP000612899"/>
    </source>
</evidence>
<dbReference type="PANTHER" id="PTHR43156">
    <property type="entry name" value="STAGE II SPORULATION PROTEIN E-RELATED"/>
    <property type="match status" value="1"/>
</dbReference>
<keyword evidence="4" id="KW-1185">Reference proteome</keyword>
<dbReference type="Gene3D" id="3.30.450.20">
    <property type="entry name" value="PAS domain"/>
    <property type="match status" value="1"/>
</dbReference>
<organism evidence="3 4">
    <name type="scientific">Rhizocola hellebori</name>
    <dbReference type="NCBI Taxonomy" id="1392758"/>
    <lineage>
        <taxon>Bacteria</taxon>
        <taxon>Bacillati</taxon>
        <taxon>Actinomycetota</taxon>
        <taxon>Actinomycetes</taxon>
        <taxon>Micromonosporales</taxon>
        <taxon>Micromonosporaceae</taxon>
        <taxon>Rhizocola</taxon>
    </lineage>
</organism>
<protein>
    <recommendedName>
        <fullName evidence="2">PPM-type phosphatase domain-containing protein</fullName>
    </recommendedName>
</protein>
<proteinExistence type="predicted"/>
<dbReference type="InterPro" id="IPR036457">
    <property type="entry name" value="PPM-type-like_dom_sf"/>
</dbReference>